<protein>
    <recommendedName>
        <fullName evidence="2">GmrSD restriction endonucleases N-terminal domain-containing protein</fullName>
    </recommendedName>
</protein>
<dbReference type="EMBL" id="JMIH01000023">
    <property type="protein sequence ID" value="KEO72947.1"/>
    <property type="molecule type" value="Genomic_DNA"/>
</dbReference>
<reference evidence="3 4" key="1">
    <citation type="submission" date="2014-04" db="EMBL/GenBank/DDBJ databases">
        <title>Characterization and application of a salt tolerant electro-active bacterium.</title>
        <authorList>
            <person name="Yang L."/>
            <person name="Wei S."/>
            <person name="Tay Q.X.M."/>
        </authorList>
    </citation>
    <scope>NUCLEOTIDE SEQUENCE [LARGE SCALE GENOMIC DNA]</scope>
    <source>
        <strain evidence="3 4">LY1</strain>
    </source>
</reference>
<dbReference type="OrthoDB" id="9764212at2"/>
<dbReference type="InterPro" id="IPR004919">
    <property type="entry name" value="GmrSD_N"/>
</dbReference>
<accession>A0A074LGM8</accession>
<dbReference type="PANTHER" id="PTHR39639">
    <property type="entry name" value="CHROMOSOME 16, WHOLE GENOME SHOTGUN SEQUENCE"/>
    <property type="match status" value="1"/>
</dbReference>
<evidence type="ECO:0000256" key="1">
    <source>
        <dbReference type="SAM" id="MobiDB-lite"/>
    </source>
</evidence>
<evidence type="ECO:0000313" key="3">
    <source>
        <dbReference type="EMBL" id="KEO72947.1"/>
    </source>
</evidence>
<keyword evidence="4" id="KW-1185">Reference proteome</keyword>
<dbReference type="RefSeq" id="WP_051720031.1">
    <property type="nucleotide sequence ID" value="NZ_JMIH01000023.1"/>
</dbReference>
<evidence type="ECO:0000313" key="4">
    <source>
        <dbReference type="Proteomes" id="UP000027821"/>
    </source>
</evidence>
<dbReference type="STRING" id="1048983.EL17_15105"/>
<organism evidence="3 4">
    <name type="scientific">Anditalea andensis</name>
    <dbReference type="NCBI Taxonomy" id="1048983"/>
    <lineage>
        <taxon>Bacteria</taxon>
        <taxon>Pseudomonadati</taxon>
        <taxon>Bacteroidota</taxon>
        <taxon>Cytophagia</taxon>
        <taxon>Cytophagales</taxon>
        <taxon>Cytophagaceae</taxon>
        <taxon>Anditalea</taxon>
    </lineage>
</organism>
<name>A0A074LGM8_9BACT</name>
<dbReference type="PANTHER" id="PTHR39639:SF1">
    <property type="entry name" value="DUF262 DOMAIN-CONTAINING PROTEIN"/>
    <property type="match status" value="1"/>
</dbReference>
<proteinExistence type="predicted"/>
<evidence type="ECO:0000259" key="2">
    <source>
        <dbReference type="Pfam" id="PF03235"/>
    </source>
</evidence>
<comment type="caution">
    <text evidence="3">The sequence shown here is derived from an EMBL/GenBank/DDBJ whole genome shotgun (WGS) entry which is preliminary data.</text>
</comment>
<feature type="domain" description="GmrSD restriction endonucleases N-terminal" evidence="2">
    <location>
        <begin position="57"/>
        <end position="214"/>
    </location>
</feature>
<gene>
    <name evidence="3" type="ORF">EL17_15105</name>
</gene>
<dbReference type="Pfam" id="PF03235">
    <property type="entry name" value="GmrSD_N"/>
    <property type="match status" value="1"/>
</dbReference>
<dbReference type="AlphaFoldDB" id="A0A074LGM8"/>
<feature type="region of interest" description="Disordered" evidence="1">
    <location>
        <begin position="1"/>
        <end position="32"/>
    </location>
</feature>
<dbReference type="Proteomes" id="UP000027821">
    <property type="component" value="Unassembled WGS sequence"/>
</dbReference>
<dbReference type="eggNOG" id="COG1479">
    <property type="taxonomic scope" value="Bacteria"/>
</dbReference>
<sequence>MSEENQTEHPFIYDSGIEEDNENNQLDDPFNPEEISIDSKLVSMDNCLRRLTQGTIRLNPDFQRKEVWNEEKKSQLIESLMLRIPLPMFYVSADEKNNYTVVDGLQRLSTIRSFILGDKYLSMLNDNSLQLSEIQIEGQKGNGFKLQKLEFWSLYNGASFNELPLNIRNNILDTEFRFTVINPGTPEEVRRNIFKRINTGGLPLSGQEIRNALYIGKSTELLNELADYPEFKEATGGSIKSFRMEDKELILRFLSFLIREYTTYRKTTNADSLMSDTMIIVNSLPSLESRELNKLVSKEQVDLNDVTIRDLNDARRLFKVAMVRSLQLFGKHTFRKSYGDKPRSPINKALFETWGVLLCKITDNEYQTLFSNKKEFLNEYEKIIETYDFQLNISRDSMKNTAVKNRFERLKNLIEKYIIF</sequence>